<dbReference type="Pfam" id="PF07358">
    <property type="entry name" value="DUF1482"/>
    <property type="match status" value="1"/>
</dbReference>
<protein>
    <submittedName>
        <fullName evidence="1">DUF1482 family protein</fullName>
    </submittedName>
</protein>
<gene>
    <name evidence="1" type="ORF">RUJ08_21150</name>
</gene>
<dbReference type="Proteomes" id="UP001187868">
    <property type="component" value="Unassembled WGS sequence"/>
</dbReference>
<proteinExistence type="predicted"/>
<evidence type="ECO:0000313" key="1">
    <source>
        <dbReference type="EMBL" id="MDV7044633.1"/>
    </source>
</evidence>
<comment type="caution">
    <text evidence="1">The sequence shown here is derived from an EMBL/GenBank/DDBJ whole genome shotgun (WGS) entry which is preliminary data.</text>
</comment>
<organism evidence="1 2">
    <name type="scientific">Dickeya solani</name>
    <dbReference type="NCBI Taxonomy" id="1089444"/>
    <lineage>
        <taxon>Bacteria</taxon>
        <taxon>Pseudomonadati</taxon>
        <taxon>Pseudomonadota</taxon>
        <taxon>Gammaproteobacteria</taxon>
        <taxon>Enterobacterales</taxon>
        <taxon>Pectobacteriaceae</taxon>
        <taxon>Dickeya</taxon>
    </lineage>
</organism>
<dbReference type="EMBL" id="JAWLLM010000029">
    <property type="protein sequence ID" value="MDV7044633.1"/>
    <property type="molecule type" value="Genomic_DNA"/>
</dbReference>
<reference evidence="1 2" key="1">
    <citation type="submission" date="2023-10" db="EMBL/GenBank/DDBJ databases">
        <title>Clonality and diversity in the soft rot Dickeya solani phytopathogen.</title>
        <authorList>
            <person name="Pedron J."/>
            <person name="Van Gijisegem F."/>
            <person name="Portier P."/>
            <person name="Taghouti G."/>
        </authorList>
    </citation>
    <scope>NUCLEOTIDE SEQUENCE [LARGE SCALE GENOMIC DNA]</scope>
    <source>
        <strain evidence="1 2">FVG2-MFV017-A9</strain>
    </source>
</reference>
<dbReference type="RefSeq" id="WP_057082872.1">
    <property type="nucleotide sequence ID" value="NZ_CP104920.1"/>
</dbReference>
<keyword evidence="2" id="KW-1185">Reference proteome</keyword>
<sequence>MGTLFALVIAICSTHGDCDSAVTGVYDSQQECELAMYEERILNGECYPVERIIRRADDQQPSK</sequence>
<name>A0ABU4EKP8_9GAMM</name>
<evidence type="ECO:0000313" key="2">
    <source>
        <dbReference type="Proteomes" id="UP001187868"/>
    </source>
</evidence>
<accession>A0ABU4EKP8</accession>
<dbReference type="InterPro" id="IPR009954">
    <property type="entry name" value="DUF1482"/>
</dbReference>